<dbReference type="EMBL" id="CAJNNW010032125">
    <property type="protein sequence ID" value="CAE8711185.1"/>
    <property type="molecule type" value="Genomic_DNA"/>
</dbReference>
<dbReference type="InterPro" id="IPR016024">
    <property type="entry name" value="ARM-type_fold"/>
</dbReference>
<gene>
    <name evidence="4" type="ORF">PGLA2088_LOCUS36354</name>
</gene>
<dbReference type="PANTHER" id="PTHR31691:SF1">
    <property type="entry name" value="ROTATIN"/>
    <property type="match status" value="1"/>
</dbReference>
<evidence type="ECO:0000256" key="2">
    <source>
        <dbReference type="SAM" id="Coils"/>
    </source>
</evidence>
<dbReference type="PROSITE" id="PS50176">
    <property type="entry name" value="ARM_REPEAT"/>
    <property type="match status" value="1"/>
</dbReference>
<protein>
    <submittedName>
        <fullName evidence="4">Uncharacterized protein</fullName>
    </submittedName>
</protein>
<evidence type="ECO:0000256" key="3">
    <source>
        <dbReference type="SAM" id="MobiDB-lite"/>
    </source>
</evidence>
<dbReference type="Proteomes" id="UP000626109">
    <property type="component" value="Unassembled WGS sequence"/>
</dbReference>
<accession>A0A813KS77</accession>
<feature type="region of interest" description="Disordered" evidence="3">
    <location>
        <begin position="203"/>
        <end position="245"/>
    </location>
</feature>
<reference evidence="4" key="1">
    <citation type="submission" date="2021-02" db="EMBL/GenBank/DDBJ databases">
        <authorList>
            <person name="Dougan E. K."/>
            <person name="Rhodes N."/>
            <person name="Thang M."/>
            <person name="Chan C."/>
        </authorList>
    </citation>
    <scope>NUCLEOTIDE SEQUENCE</scope>
</reference>
<feature type="coiled-coil region" evidence="2">
    <location>
        <begin position="769"/>
        <end position="796"/>
    </location>
</feature>
<dbReference type="PANTHER" id="PTHR31691">
    <property type="entry name" value="ROTATIN"/>
    <property type="match status" value="1"/>
</dbReference>
<feature type="coiled-coil region" evidence="2">
    <location>
        <begin position="1267"/>
        <end position="1294"/>
    </location>
</feature>
<dbReference type="GO" id="GO:0005813">
    <property type="term" value="C:centrosome"/>
    <property type="evidence" value="ECO:0007669"/>
    <property type="project" value="InterPro"/>
</dbReference>
<name>A0A813KS77_POLGL</name>
<evidence type="ECO:0000313" key="5">
    <source>
        <dbReference type="Proteomes" id="UP000626109"/>
    </source>
</evidence>
<feature type="compositionally biased region" description="Basic and acidic residues" evidence="3">
    <location>
        <begin position="1533"/>
        <end position="1550"/>
    </location>
</feature>
<comment type="caution">
    <text evidence="4">The sequence shown here is derived from an EMBL/GenBank/DDBJ whole genome shotgun (WGS) entry which is preliminary data.</text>
</comment>
<dbReference type="SUPFAM" id="SSF48371">
    <property type="entry name" value="ARM repeat"/>
    <property type="match status" value="2"/>
</dbReference>
<keyword evidence="2" id="KW-0175">Coiled coil</keyword>
<feature type="region of interest" description="Disordered" evidence="3">
    <location>
        <begin position="1530"/>
        <end position="1559"/>
    </location>
</feature>
<dbReference type="GO" id="GO:0044782">
    <property type="term" value="P:cilium organization"/>
    <property type="evidence" value="ECO:0007669"/>
    <property type="project" value="InterPro"/>
</dbReference>
<feature type="repeat" description="ARM" evidence="1">
    <location>
        <begin position="2229"/>
        <end position="2271"/>
    </location>
</feature>
<evidence type="ECO:0000313" key="4">
    <source>
        <dbReference type="EMBL" id="CAE8711185.1"/>
    </source>
</evidence>
<evidence type="ECO:0000256" key="1">
    <source>
        <dbReference type="PROSITE-ProRule" id="PRU00259"/>
    </source>
</evidence>
<dbReference type="InterPro" id="IPR030791">
    <property type="entry name" value="Rotatin"/>
</dbReference>
<dbReference type="InterPro" id="IPR000225">
    <property type="entry name" value="Armadillo"/>
</dbReference>
<proteinExistence type="predicted"/>
<sequence>MAYSAEPSMQSPALTDGQAAACTELAAKLAAGGLAEVRDRALRALSSKVEGGLVSPEVALGTVGLPQLVLHWLNDRQDGAPPALLCQAVRLLGALASSSPQGARKLKEAGCGTFLEDFRPQAPSQCWPDLDAVLLVLRGGTADVAAELSQRNPLAAPIAASSRALQQQPPLVLTAAPTATATASDSWVVQQTSLLENVMWPQQLPERPPQPFSQQRVHPQKQPPEHQLQLPPQHQEQSHPQPQHQMLLQAREEPAASQFPQPETLPALLSEVDAQVLMDLSVRLKFGDEPSRLTACGELRTLVADLPPLQLLAHSPLVEGLCHTLGGGSCGSTATGPPRARSFVSDSAAAGHAGGSGAVAAATFICSLLERLAQDHVPDRSYQSSRPRRPLPIQAAQALWRLLEELLRGGLQRGPIVALQRAAWAVLHFCRSDRCSGAAPMPGPAAPQLRACLTLASESLAQQWASSQKSLRSLEEALGWFRCLLPGFPGELQPEERQVWQEPLCSHHWTPSLLLTADVMLSLLEVLVARAGAEGAAAFAKQDSNLASLVLDLLFDYRFLFERPGWAEVLLVFARGVAPAKAKEFELFRELTAAACRGDHLQVAWMTAGALESDTSALGRLLARIPRLEHSMRLLAVGDAALHPRSLVPQVLGLVAELADLGHGSLASCRGDARSSQGDEHPAQHQQLVWKQLRDSCATLCCRMASCPDSAVCEVFFRALEAEPLAAWVYWRPDFVVACLSSSGRASQSVVRWRQGDCAASSDARGACLEEHDENNDEQNLELERATQLIEFVEAACPEELAPSSLAATLRRLFAAGRASREEAALLIWRGEAMARDGCQLQAFIRFHTDPVGAVSEEEKKQPGTYAVAGLRSSCKDVGQLLDLLGNTRLGWGPRASALAQLATLAASDTAQTLGHLRTADEAGQRADTLMLQGLRQATAAGMAVQAAGGEELEQQERQGRDEFLVRLCHAAVLILLADAAAGRSQATAASVVQRFRGHRNVFLDRLLPLVFHSSPRLRAAALQLMAGFLFDPALTFLGGATAEHDSALPSAGEAGRSLGLMPAWLARSYLLPLPMQQPTSLVAPATPAACFWKEMTANACRAVALCQVFHRLHARLGFGSGLVRFLALPADAAVALHGAPRQTGPRSPSAVWRWAEELLASTARSPQQLPDAAGPLLLQTSPHGAGPLFSAGYLALLTSGLSPAAWLPQARHAQHGRPLASPFQPPDEAQLRMLEHALQLVECLSPVMAEGSENKSYRRTPWFSDCEDQQQEQLQLQRQREALQQLAELLRERLLPATWGLLATGTAGMVAGYGDTSDTESRVPLSEAIRHTHGLLAAEPRVSQLAELFLRLAIALAQQPDLGNCWLQTKDWVPLLSAVSTCNVPGLPRLALGLTVLLPPSPPAVRATSCGSGLLAGDSNEHLGEALFECLSGSRACAGSRRHSAELKAALWLSAGHCPAEVAAYVTPWLTHIDVAVSAVAWRSLRCLLFERQPEEGEVPESRCAERAAASSRALRALRAIGPGMRGAVVSKEGRTEEAGEMQRQRRDDEESDEDSEMQRAEALELLRWAVEAVVESDGLAASDEARQSEVYVRQVLESGLLAPGGALSACLSSKSHLGLRRAALRLLNALLLADSAAASSALLRGGLWPLVVEAGGSKGQLLMGEGCAAGQLLDGAALAADMAALVVQGAASDLQLLLWLAVSSPLLDTWRTALQGLAGVAGASTESGRAGSGQSAEEQQRTATLMCTHVNCLFRVMAMLRVVLEDGLAGAGGGKSPAIRSGLHPGADDGLPGPWAPVAAFLCSPAVNTLLAESLAEWLPAATRRAAAAALASHCGLRLLGLASPTGFPAAGDEVLASRACGHFLSETALGIASVAATSGNARPAGLGVSPGSNTAGGSSSSSMAEFMCLTNLFRASPAAARAAWRAGFGQALCSLLGQLSLPEVPSDGMQGKKKHHPQQRQKLTWTLRVFTALLCTSSEAREASIVSSSAVGPTGDDAAPAGMLASVLLSVRPLADRDEEVCLELLECLGRLASAEGAKKGLGDLAGLLLRIELVPWMMRLSLRRRLTSASYCRLLATLSLCGPALSGSQGKQLLLRYLGQVLQMVRALSKSHGGPWPQMSDDWRYRRLVATLNFVASLRLCARSSALLAGGGVTDPRSCSGTSSASTAGGPAGGLDLWLDLAEPPQAVRGGGLPLVVRCASLRVLLAIATSSSPHAKAYFVSSGRAVPLLVRLLQSELTPLAALAMNVLWVLAHNNQRALPLLRRHGLTQEVVRSRAPRAAHETISLSSLEALGGKPGHDEGYLAIMAGQLDIILR</sequence>
<organism evidence="4 5">
    <name type="scientific">Polarella glacialis</name>
    <name type="common">Dinoflagellate</name>
    <dbReference type="NCBI Taxonomy" id="89957"/>
    <lineage>
        <taxon>Eukaryota</taxon>
        <taxon>Sar</taxon>
        <taxon>Alveolata</taxon>
        <taxon>Dinophyceae</taxon>
        <taxon>Suessiales</taxon>
        <taxon>Suessiaceae</taxon>
        <taxon>Polarella</taxon>
    </lineage>
</organism>
<dbReference type="GO" id="GO:0036064">
    <property type="term" value="C:ciliary basal body"/>
    <property type="evidence" value="ECO:0007669"/>
    <property type="project" value="InterPro"/>
</dbReference>
<feature type="compositionally biased region" description="Low complexity" evidence="3">
    <location>
        <begin position="225"/>
        <end position="245"/>
    </location>
</feature>